<accession>A0A7Z0HX82</accession>
<name>A0A7Z0HX82_9RHOB</name>
<sequence>MVSPTGEGAGSVAVFPGWRLVRALGIALLLVAGLAACAGRGVWAPDDAVQAARYAHPGAPELALITVTHNRTGRGDHTALLISAGERVLFDPAGSWYHRLAPERHDVHHGLAPQLFAIYINYHTRETHHTVVQRMAVSPEVAQRALRLAQEKGPVNNAFCARATAEILRELPGFEGISVSWFPHELKAQFAQLDGVETHTLRHDDPDLTARIAAAQRPL</sequence>
<keyword evidence="1" id="KW-0812">Transmembrane</keyword>
<keyword evidence="1" id="KW-1133">Transmembrane helix</keyword>
<keyword evidence="3" id="KW-1185">Reference proteome</keyword>
<keyword evidence="1" id="KW-0472">Membrane</keyword>
<dbReference type="RefSeq" id="WP_179904425.1">
    <property type="nucleotide sequence ID" value="NZ_JACBXS010000003.1"/>
</dbReference>
<dbReference type="AlphaFoldDB" id="A0A7Z0HX82"/>
<proteinExistence type="predicted"/>
<organism evidence="2 3">
    <name type="scientific">Rhabdonatronobacter sediminivivens</name>
    <dbReference type="NCBI Taxonomy" id="2743469"/>
    <lineage>
        <taxon>Bacteria</taxon>
        <taxon>Pseudomonadati</taxon>
        <taxon>Pseudomonadota</taxon>
        <taxon>Alphaproteobacteria</taxon>
        <taxon>Rhodobacterales</taxon>
        <taxon>Paracoccaceae</taxon>
        <taxon>Rhabdonatronobacter</taxon>
    </lineage>
</organism>
<evidence type="ECO:0000313" key="2">
    <source>
        <dbReference type="EMBL" id="NYS23717.1"/>
    </source>
</evidence>
<evidence type="ECO:0000313" key="3">
    <source>
        <dbReference type="Proteomes" id="UP000529417"/>
    </source>
</evidence>
<feature type="transmembrane region" description="Helical" evidence="1">
    <location>
        <begin position="20"/>
        <end position="43"/>
    </location>
</feature>
<comment type="caution">
    <text evidence="2">The sequence shown here is derived from an EMBL/GenBank/DDBJ whole genome shotgun (WGS) entry which is preliminary data.</text>
</comment>
<protein>
    <submittedName>
        <fullName evidence="2">Uncharacterized protein</fullName>
    </submittedName>
</protein>
<dbReference type="Proteomes" id="UP000529417">
    <property type="component" value="Unassembled WGS sequence"/>
</dbReference>
<dbReference type="EMBL" id="JACBXS010000003">
    <property type="protein sequence ID" value="NYS23717.1"/>
    <property type="molecule type" value="Genomic_DNA"/>
</dbReference>
<reference evidence="2 3" key="1">
    <citation type="journal article" date="2000" name="Arch. Microbiol.">
        <title>Rhodobaca bogoriensis gen. nov. and sp. nov., an alkaliphilic purple nonsulfur bacterium from African Rift Valley soda lakes.</title>
        <authorList>
            <person name="Milford A.D."/>
            <person name="Achenbach L.A."/>
            <person name="Jung D.O."/>
            <person name="Madigan M.T."/>
        </authorList>
    </citation>
    <scope>NUCLEOTIDE SEQUENCE [LARGE SCALE GENOMIC DNA]</scope>
    <source>
        <strain evidence="2 3">2376</strain>
    </source>
</reference>
<evidence type="ECO:0000256" key="1">
    <source>
        <dbReference type="SAM" id="Phobius"/>
    </source>
</evidence>
<gene>
    <name evidence="2" type="ORF">HUK65_01840</name>
</gene>